<reference evidence="1 2" key="1">
    <citation type="submission" date="2024-06" db="EMBL/GenBank/DDBJ databases">
        <title>A chromosome level genome sequence of Diviner's sage (Salvia divinorum).</title>
        <authorList>
            <person name="Ford S.A."/>
            <person name="Ro D.-K."/>
            <person name="Ness R.W."/>
            <person name="Phillips M.A."/>
        </authorList>
    </citation>
    <scope>NUCLEOTIDE SEQUENCE [LARGE SCALE GENOMIC DNA]</scope>
    <source>
        <strain evidence="1">SAF-2024a</strain>
        <tissue evidence="1">Leaf</tissue>
    </source>
</reference>
<dbReference type="PANTHER" id="PTHR34538:SF13">
    <property type="entry name" value="OS02G0637200 PROTEIN"/>
    <property type="match status" value="1"/>
</dbReference>
<comment type="caution">
    <text evidence="1">The sequence shown here is derived from an EMBL/GenBank/DDBJ whole genome shotgun (WGS) entry which is preliminary data.</text>
</comment>
<organism evidence="1 2">
    <name type="scientific">Salvia divinorum</name>
    <name type="common">Maria pastora</name>
    <name type="synonym">Diviner's sage</name>
    <dbReference type="NCBI Taxonomy" id="28513"/>
    <lineage>
        <taxon>Eukaryota</taxon>
        <taxon>Viridiplantae</taxon>
        <taxon>Streptophyta</taxon>
        <taxon>Embryophyta</taxon>
        <taxon>Tracheophyta</taxon>
        <taxon>Spermatophyta</taxon>
        <taxon>Magnoliopsida</taxon>
        <taxon>eudicotyledons</taxon>
        <taxon>Gunneridae</taxon>
        <taxon>Pentapetalae</taxon>
        <taxon>asterids</taxon>
        <taxon>lamiids</taxon>
        <taxon>Lamiales</taxon>
        <taxon>Lamiaceae</taxon>
        <taxon>Nepetoideae</taxon>
        <taxon>Mentheae</taxon>
        <taxon>Salviinae</taxon>
        <taxon>Salvia</taxon>
        <taxon>Salvia subgen. Calosphace</taxon>
    </lineage>
</organism>
<dbReference type="PANTHER" id="PTHR34538">
    <property type="entry name" value="EXPRESSED PROTEIN"/>
    <property type="match status" value="1"/>
</dbReference>
<name>A0ABD1G092_SALDI</name>
<dbReference type="EMBL" id="JBEAFC010000011">
    <property type="protein sequence ID" value="KAL1537516.1"/>
    <property type="molecule type" value="Genomic_DNA"/>
</dbReference>
<dbReference type="Proteomes" id="UP001567538">
    <property type="component" value="Unassembled WGS sequence"/>
</dbReference>
<evidence type="ECO:0000313" key="1">
    <source>
        <dbReference type="EMBL" id="KAL1537516.1"/>
    </source>
</evidence>
<keyword evidence="2" id="KW-1185">Reference proteome</keyword>
<gene>
    <name evidence="1" type="ORF">AAHA92_30018</name>
</gene>
<evidence type="ECO:0000313" key="2">
    <source>
        <dbReference type="Proteomes" id="UP001567538"/>
    </source>
</evidence>
<sequence length="81" mass="9925">MERIGWRECRRLVWRMKAAVKKVVMVRKGRRQQLRFQYDPHSYALNFDDGSHQEIFREDGDFPLEKFPEIRVLIYVVVWVV</sequence>
<dbReference type="AlphaFoldDB" id="A0ABD1G092"/>
<proteinExistence type="predicted"/>
<protein>
    <submittedName>
        <fullName evidence="1">Uncharacterized protein</fullName>
    </submittedName>
</protein>
<accession>A0ABD1G092</accession>